<accession>A0A550CRB1</accession>
<feature type="region of interest" description="Disordered" evidence="1">
    <location>
        <begin position="1"/>
        <end position="73"/>
    </location>
</feature>
<dbReference type="EMBL" id="VDMD01000002">
    <property type="protein sequence ID" value="TRM67331.1"/>
    <property type="molecule type" value="Genomic_DNA"/>
</dbReference>
<evidence type="ECO:0000313" key="3">
    <source>
        <dbReference type="Proteomes" id="UP000320762"/>
    </source>
</evidence>
<organism evidence="2 3">
    <name type="scientific">Schizophyllum amplum</name>
    <dbReference type="NCBI Taxonomy" id="97359"/>
    <lineage>
        <taxon>Eukaryota</taxon>
        <taxon>Fungi</taxon>
        <taxon>Dikarya</taxon>
        <taxon>Basidiomycota</taxon>
        <taxon>Agaricomycotina</taxon>
        <taxon>Agaricomycetes</taxon>
        <taxon>Agaricomycetidae</taxon>
        <taxon>Agaricales</taxon>
        <taxon>Schizophyllaceae</taxon>
        <taxon>Schizophyllum</taxon>
    </lineage>
</organism>
<name>A0A550CRB1_9AGAR</name>
<dbReference type="Proteomes" id="UP000320762">
    <property type="component" value="Unassembled WGS sequence"/>
</dbReference>
<sequence length="146" mass="16104">MSSGERSRSSALFMQSSTSKFNRVTHSCPSPRALQVRHAASRDAQSTARDASLLHRRHATGRAERSGSCAPPEVNKAYHMQRYDVLAACIRARRQGNLDRPGLHRRSGRSSDMKRCSGWRAPLEDSLVVFEAAGVRLSGGDTRLGR</sequence>
<protein>
    <submittedName>
        <fullName evidence="2">Uncharacterized protein</fullName>
    </submittedName>
</protein>
<reference evidence="2 3" key="1">
    <citation type="journal article" date="2019" name="New Phytol.">
        <title>Comparative genomics reveals unique wood-decay strategies and fruiting body development in the Schizophyllaceae.</title>
        <authorList>
            <person name="Almasi E."/>
            <person name="Sahu N."/>
            <person name="Krizsan K."/>
            <person name="Balint B."/>
            <person name="Kovacs G.M."/>
            <person name="Kiss B."/>
            <person name="Cseklye J."/>
            <person name="Drula E."/>
            <person name="Henrissat B."/>
            <person name="Nagy I."/>
            <person name="Chovatia M."/>
            <person name="Adam C."/>
            <person name="LaButti K."/>
            <person name="Lipzen A."/>
            <person name="Riley R."/>
            <person name="Grigoriev I.V."/>
            <person name="Nagy L.G."/>
        </authorList>
    </citation>
    <scope>NUCLEOTIDE SEQUENCE [LARGE SCALE GENOMIC DNA]</scope>
    <source>
        <strain evidence="2 3">NL-1724</strain>
    </source>
</reference>
<dbReference type="AlphaFoldDB" id="A0A550CRB1"/>
<keyword evidence="3" id="KW-1185">Reference proteome</keyword>
<comment type="caution">
    <text evidence="2">The sequence shown here is derived from an EMBL/GenBank/DDBJ whole genome shotgun (WGS) entry which is preliminary data.</text>
</comment>
<evidence type="ECO:0000313" key="2">
    <source>
        <dbReference type="EMBL" id="TRM67331.1"/>
    </source>
</evidence>
<gene>
    <name evidence="2" type="ORF">BD626DRAFT_99270</name>
</gene>
<evidence type="ECO:0000256" key="1">
    <source>
        <dbReference type="SAM" id="MobiDB-lite"/>
    </source>
</evidence>
<feature type="compositionally biased region" description="Polar residues" evidence="1">
    <location>
        <begin position="9"/>
        <end position="28"/>
    </location>
</feature>
<proteinExistence type="predicted"/>